<dbReference type="PANTHER" id="PTHR44991:SF1">
    <property type="entry name" value="IMMUNOGLOBULIN SUPERFAMILY MEMBER 5"/>
    <property type="match status" value="1"/>
</dbReference>
<evidence type="ECO:0000256" key="1">
    <source>
        <dbReference type="SAM" id="Phobius"/>
    </source>
</evidence>
<name>A0A178UXY4_ARATH</name>
<dbReference type="ExpressionAtlas" id="A0A178UXY4">
    <property type="expression patterns" value="baseline and differential"/>
</dbReference>
<keyword evidence="1" id="KW-0472">Membrane</keyword>
<comment type="caution">
    <text evidence="3">The sequence shown here is derived from an EMBL/GenBank/DDBJ whole genome shotgun (WGS) entry which is preliminary data.</text>
</comment>
<sequence length="466" mass="50750">MLRWAHFTAGIVSVVVLSSLLVVFLRRWCCLRREITTTLKAASPIRSDSFQARISKLHQTSLIHQLDTSDIKRRGNIKNYSISRTATAGGFPSKPGLFIWTDHPALVTEAVENGWTRFGFAVHEPAPLVSGASPGSVLLGLCTTAGSEDPGVVISWEVSNGSVEFTQTIKFNQAFNETVNAKKHLTILRAGLPLPGPQLISSAFPQEAYFEITILEITQHHSGEAGDVGCDLVEGEKTKLFKNQGLKLVKRSEWDGKNEEAVLSLGLATGGSFGAGETRLPGKFPASIGFQSDGAIYLDGMKLVCESEKHEWAKENKVVGCGYDPRKKKVYFTVNSHLVHVINCKADEFGTPLYPTLASNTEATVLVNLGQSPFYYGPANGQRTSNPCAGAVAGLEDSKELFSIGRIDSHYLSNFFINRGNSDEIASGRATVGNSHRRKLDYDEESDADLFEIALERSGKLNPSKL</sequence>
<dbReference type="InterPro" id="IPR013320">
    <property type="entry name" value="ConA-like_dom_sf"/>
</dbReference>
<proteinExistence type="predicted"/>
<protein>
    <recommendedName>
        <fullName evidence="2">B30.2/SPRY domain-containing protein</fullName>
    </recommendedName>
</protein>
<keyword evidence="1" id="KW-1133">Transmembrane helix</keyword>
<organism evidence="3 4">
    <name type="scientific">Arabidopsis thaliana</name>
    <name type="common">Mouse-ear cress</name>
    <dbReference type="NCBI Taxonomy" id="3702"/>
    <lineage>
        <taxon>Eukaryota</taxon>
        <taxon>Viridiplantae</taxon>
        <taxon>Streptophyta</taxon>
        <taxon>Embryophyta</taxon>
        <taxon>Tracheophyta</taxon>
        <taxon>Spermatophyta</taxon>
        <taxon>Magnoliopsida</taxon>
        <taxon>eudicotyledons</taxon>
        <taxon>Gunneridae</taxon>
        <taxon>Pentapetalae</taxon>
        <taxon>rosids</taxon>
        <taxon>malvids</taxon>
        <taxon>Brassicales</taxon>
        <taxon>Brassicaceae</taxon>
        <taxon>Camelineae</taxon>
        <taxon>Arabidopsis</taxon>
    </lineage>
</organism>
<reference evidence="4" key="1">
    <citation type="journal article" date="2016" name="Proc. Natl. Acad. Sci. U.S.A.">
        <title>Chromosome-level assembly of Arabidopsis thaliana Ler reveals the extent of translocation and inversion polymorphisms.</title>
        <authorList>
            <person name="Zapata L."/>
            <person name="Ding J."/>
            <person name="Willing E.M."/>
            <person name="Hartwig B."/>
            <person name="Bezdan D."/>
            <person name="Jiao W.B."/>
            <person name="Patel V."/>
            <person name="Velikkakam James G."/>
            <person name="Koornneef M."/>
            <person name="Ossowski S."/>
            <person name="Schneeberger K."/>
        </authorList>
    </citation>
    <scope>NUCLEOTIDE SEQUENCE [LARGE SCALE GENOMIC DNA]</scope>
    <source>
        <strain evidence="4">cv. Landsberg erecta</strain>
    </source>
</reference>
<dbReference type="InterPro" id="IPR001870">
    <property type="entry name" value="B30.2/SPRY"/>
</dbReference>
<dbReference type="Pfam" id="PF00622">
    <property type="entry name" value="SPRY"/>
    <property type="match status" value="1"/>
</dbReference>
<dbReference type="EMBL" id="LUHQ01000004">
    <property type="protein sequence ID" value="OAO98390.1"/>
    <property type="molecule type" value="Genomic_DNA"/>
</dbReference>
<dbReference type="AlphaFoldDB" id="A0A178UXY4"/>
<evidence type="ECO:0000313" key="3">
    <source>
        <dbReference type="EMBL" id="OAO98390.1"/>
    </source>
</evidence>
<feature type="transmembrane region" description="Helical" evidence="1">
    <location>
        <begin position="6"/>
        <end position="25"/>
    </location>
</feature>
<feature type="domain" description="B30.2/SPRY" evidence="2">
    <location>
        <begin position="179"/>
        <end position="374"/>
    </location>
</feature>
<dbReference type="InterPro" id="IPR043136">
    <property type="entry name" value="B30.2/SPRY_sf"/>
</dbReference>
<dbReference type="SUPFAM" id="SSF49899">
    <property type="entry name" value="Concanavalin A-like lectins/glucanases"/>
    <property type="match status" value="1"/>
</dbReference>
<accession>A0A178UXY4</accession>
<dbReference type="PROSITE" id="PS50188">
    <property type="entry name" value="B302_SPRY"/>
    <property type="match status" value="1"/>
</dbReference>
<dbReference type="SMART" id="SM00449">
    <property type="entry name" value="SPRY"/>
    <property type="match status" value="1"/>
</dbReference>
<gene>
    <name evidence="3" type="ordered locus">AXX17_At4g07170</name>
</gene>
<evidence type="ECO:0000313" key="4">
    <source>
        <dbReference type="Proteomes" id="UP000078284"/>
    </source>
</evidence>
<dbReference type="PANTHER" id="PTHR44991">
    <property type="entry name" value="IMMUNOGLOBULIN SUPERFAMILY MEMBER 5"/>
    <property type="match status" value="1"/>
</dbReference>
<dbReference type="InterPro" id="IPR003877">
    <property type="entry name" value="SPRY_dom"/>
</dbReference>
<dbReference type="Gene3D" id="2.60.120.920">
    <property type="match status" value="1"/>
</dbReference>
<evidence type="ECO:0000259" key="2">
    <source>
        <dbReference type="PROSITE" id="PS50188"/>
    </source>
</evidence>
<keyword evidence="1" id="KW-0812">Transmembrane</keyword>
<dbReference type="Proteomes" id="UP000078284">
    <property type="component" value="Chromosome 4"/>
</dbReference>